<dbReference type="SUPFAM" id="SSF56349">
    <property type="entry name" value="DNA breaking-rejoining enzymes"/>
    <property type="match status" value="1"/>
</dbReference>
<organism evidence="9 10">
    <name type="scientific">Streptomyces indiaensis</name>
    <dbReference type="NCBI Taxonomy" id="284033"/>
    <lineage>
        <taxon>Bacteria</taxon>
        <taxon>Bacillati</taxon>
        <taxon>Actinomycetota</taxon>
        <taxon>Actinomycetes</taxon>
        <taxon>Kitasatosporales</taxon>
        <taxon>Streptomycetaceae</taxon>
        <taxon>Streptomyces</taxon>
    </lineage>
</organism>
<reference evidence="10" key="1">
    <citation type="journal article" date="2019" name="Int. J. Syst. Evol. Microbiol.">
        <title>The Global Catalogue of Microorganisms (GCM) 10K type strain sequencing project: providing services to taxonomists for standard genome sequencing and annotation.</title>
        <authorList>
            <consortium name="The Broad Institute Genomics Platform"/>
            <consortium name="The Broad Institute Genome Sequencing Center for Infectious Disease"/>
            <person name="Wu L."/>
            <person name="Ma J."/>
        </authorList>
    </citation>
    <scope>NUCLEOTIDE SEQUENCE [LARGE SCALE GENOMIC DNA]</scope>
    <source>
        <strain evidence="10">JCM 3053</strain>
    </source>
</reference>
<dbReference type="SUPFAM" id="SSF55869">
    <property type="entry name" value="DNA topoisomerase I domain"/>
    <property type="match status" value="1"/>
</dbReference>
<dbReference type="Gene3D" id="3.90.15.10">
    <property type="entry name" value="Topoisomerase I, Chain A, domain 3"/>
    <property type="match status" value="1"/>
</dbReference>
<dbReference type="InterPro" id="IPR049331">
    <property type="entry name" value="Top1B_N_bact"/>
</dbReference>
<sequence>MRLYHSRPTDPGYRRLRQGRGYRYLDARGQPLHDPGEQARIRGLVIPPAWRDVWICTRANGHLQAVGSDAAGRRQYLYHAQFRAEQEQAKHAHVLDVAEVLPAVREAAEEHLRDRGLTRERVLATAVRLLDLGFFRIGSDRYTDLNNSYGLTTLLREHSRYQAGAVLFTYTGKHGKEVARTVTDPASCRTLAALLRRRGGGDRLLAYWQQRTWHDVSGVDVNAYLKELAGLEITAKDFRTWHATVMAAVALAVSQPVAHSENARRRAIVRAVREVAGYLGNTPAVCRASYINPRVIELFEEGVTVAAALPGLGDGGTYGIPATQGSTERAVLHMLETGHRPDG</sequence>
<evidence type="ECO:0000256" key="3">
    <source>
        <dbReference type="ARBA" id="ARBA00012891"/>
    </source>
</evidence>
<dbReference type="Pfam" id="PF01028">
    <property type="entry name" value="Topoisom_I"/>
    <property type="match status" value="1"/>
</dbReference>
<dbReference type="InterPro" id="IPR035447">
    <property type="entry name" value="DNA_topo_I_N_sf"/>
</dbReference>
<gene>
    <name evidence="9" type="ORF">GCM10010104_24980</name>
</gene>
<keyword evidence="4" id="KW-0799">Topoisomerase</keyword>
<accession>A0ABP5QAV1</accession>
<dbReference type="Gene3D" id="1.10.132.120">
    <property type="match status" value="1"/>
</dbReference>
<dbReference type="InterPro" id="IPR011010">
    <property type="entry name" value="DNA_brk_join_enz"/>
</dbReference>
<name>A0ABP5QAV1_9ACTN</name>
<evidence type="ECO:0000256" key="1">
    <source>
        <dbReference type="ARBA" id="ARBA00000213"/>
    </source>
</evidence>
<dbReference type="Gene3D" id="3.30.66.10">
    <property type="entry name" value="DNA topoisomerase I domain"/>
    <property type="match status" value="1"/>
</dbReference>
<evidence type="ECO:0000256" key="2">
    <source>
        <dbReference type="ARBA" id="ARBA00006645"/>
    </source>
</evidence>
<protein>
    <recommendedName>
        <fullName evidence="3">DNA topoisomerase</fullName>
        <ecNumber evidence="3">5.6.2.1</ecNumber>
    </recommendedName>
</protein>
<dbReference type="Proteomes" id="UP001501474">
    <property type="component" value="Unassembled WGS sequence"/>
</dbReference>
<dbReference type="PRINTS" id="PR00416">
    <property type="entry name" value="EUTPISMRASEI"/>
</dbReference>
<dbReference type="EC" id="5.6.2.1" evidence="3"/>
<evidence type="ECO:0000256" key="4">
    <source>
        <dbReference type="ARBA" id="ARBA00023029"/>
    </source>
</evidence>
<comment type="similarity">
    <text evidence="2">Belongs to the type IB topoisomerase family.</text>
</comment>
<evidence type="ECO:0000259" key="7">
    <source>
        <dbReference type="Pfam" id="PF01028"/>
    </source>
</evidence>
<evidence type="ECO:0000256" key="5">
    <source>
        <dbReference type="ARBA" id="ARBA00023125"/>
    </source>
</evidence>
<feature type="domain" description="DNA topoisomerase I catalytic core eukaryotic-type" evidence="7">
    <location>
        <begin position="80"/>
        <end position="286"/>
    </location>
</feature>
<dbReference type="Pfam" id="PF21338">
    <property type="entry name" value="Top1B_N_bact"/>
    <property type="match status" value="1"/>
</dbReference>
<dbReference type="EMBL" id="BAAART010000055">
    <property type="protein sequence ID" value="GAA2230527.1"/>
    <property type="molecule type" value="Genomic_DNA"/>
</dbReference>
<comment type="catalytic activity">
    <reaction evidence="1">
        <text>ATP-independent breakage of single-stranded DNA, followed by passage and rejoining.</text>
        <dbReference type="EC" id="5.6.2.1"/>
    </reaction>
</comment>
<keyword evidence="6" id="KW-0413">Isomerase</keyword>
<evidence type="ECO:0000256" key="6">
    <source>
        <dbReference type="ARBA" id="ARBA00023235"/>
    </source>
</evidence>
<keyword evidence="10" id="KW-1185">Reference proteome</keyword>
<dbReference type="RefSeq" id="WP_234847143.1">
    <property type="nucleotide sequence ID" value="NZ_BAAART010000055.1"/>
</dbReference>
<feature type="domain" description="DNA topoisomerase IB N-terminal" evidence="8">
    <location>
        <begin position="21"/>
        <end position="69"/>
    </location>
</feature>
<proteinExistence type="inferred from homology"/>
<comment type="caution">
    <text evidence="9">The sequence shown here is derived from an EMBL/GenBank/DDBJ whole genome shotgun (WGS) entry which is preliminary data.</text>
</comment>
<evidence type="ECO:0000259" key="8">
    <source>
        <dbReference type="Pfam" id="PF21338"/>
    </source>
</evidence>
<dbReference type="PROSITE" id="PS52038">
    <property type="entry name" value="TOPO_IB_2"/>
    <property type="match status" value="1"/>
</dbReference>
<dbReference type="InterPro" id="IPR001631">
    <property type="entry name" value="TopoI"/>
</dbReference>
<dbReference type="InterPro" id="IPR013500">
    <property type="entry name" value="TopoI_cat_euk"/>
</dbReference>
<keyword evidence="5" id="KW-0238">DNA-binding</keyword>
<evidence type="ECO:0000313" key="10">
    <source>
        <dbReference type="Proteomes" id="UP001501474"/>
    </source>
</evidence>
<dbReference type="InterPro" id="IPR014711">
    <property type="entry name" value="TopoI_cat_a-hlx-sub_euk"/>
</dbReference>
<evidence type="ECO:0000313" key="9">
    <source>
        <dbReference type="EMBL" id="GAA2230527.1"/>
    </source>
</evidence>